<accession>A0AA88GSZ3</accession>
<dbReference type="PANTHER" id="PTHR12791">
    <property type="entry name" value="GOLGI SNARE BET1-RELATED"/>
    <property type="match status" value="1"/>
</dbReference>
<name>A0AA88GSZ3_NAELO</name>
<dbReference type="GO" id="GO:0016020">
    <property type="term" value="C:membrane"/>
    <property type="evidence" value="ECO:0007669"/>
    <property type="project" value="UniProtKB-SubCell"/>
</dbReference>
<feature type="compositionally biased region" description="Low complexity" evidence="6">
    <location>
        <begin position="1"/>
        <end position="33"/>
    </location>
</feature>
<organism evidence="8 9">
    <name type="scientific">Naegleria lovaniensis</name>
    <name type="common">Amoeba</name>
    <dbReference type="NCBI Taxonomy" id="51637"/>
    <lineage>
        <taxon>Eukaryota</taxon>
        <taxon>Discoba</taxon>
        <taxon>Heterolobosea</taxon>
        <taxon>Tetramitia</taxon>
        <taxon>Eutetramitia</taxon>
        <taxon>Vahlkampfiidae</taxon>
        <taxon>Naegleria</taxon>
    </lineage>
</organism>
<evidence type="ECO:0000256" key="2">
    <source>
        <dbReference type="ARBA" id="ARBA00022448"/>
    </source>
</evidence>
<evidence type="ECO:0000256" key="6">
    <source>
        <dbReference type="SAM" id="MobiDB-lite"/>
    </source>
</evidence>
<gene>
    <name evidence="8" type="ORF">C9374_001405</name>
</gene>
<evidence type="ECO:0008006" key="10">
    <source>
        <dbReference type="Google" id="ProtNLM"/>
    </source>
</evidence>
<feature type="region of interest" description="Disordered" evidence="6">
    <location>
        <begin position="1"/>
        <end position="55"/>
    </location>
</feature>
<feature type="compositionally biased region" description="Acidic residues" evidence="6">
    <location>
        <begin position="46"/>
        <end position="55"/>
    </location>
</feature>
<comment type="subcellular location">
    <subcellularLocation>
        <location evidence="1">Membrane</location>
        <topology evidence="1">Single-pass membrane protein</topology>
    </subcellularLocation>
</comment>
<dbReference type="SUPFAM" id="SSF58038">
    <property type="entry name" value="SNARE fusion complex"/>
    <property type="match status" value="1"/>
</dbReference>
<evidence type="ECO:0000256" key="7">
    <source>
        <dbReference type="SAM" id="Phobius"/>
    </source>
</evidence>
<dbReference type="Gene3D" id="1.20.5.110">
    <property type="match status" value="1"/>
</dbReference>
<keyword evidence="9" id="KW-1185">Reference proteome</keyword>
<dbReference type="EMBL" id="PYSW02000012">
    <property type="protein sequence ID" value="KAG2387811.1"/>
    <property type="molecule type" value="Genomic_DNA"/>
</dbReference>
<reference evidence="8 9" key="1">
    <citation type="journal article" date="2018" name="BMC Genomics">
        <title>The genome of Naegleria lovaniensis, the basis for a comparative approach to unravel pathogenicity factors of the human pathogenic amoeba N. fowleri.</title>
        <authorList>
            <person name="Liechti N."/>
            <person name="Schurch N."/>
            <person name="Bruggmann R."/>
            <person name="Wittwer M."/>
        </authorList>
    </citation>
    <scope>NUCLEOTIDE SEQUENCE [LARGE SCALE GENOMIC DNA]</scope>
    <source>
        <strain evidence="8 9">ATCC 30569</strain>
    </source>
</reference>
<feature type="transmembrane region" description="Helical" evidence="7">
    <location>
        <begin position="124"/>
        <end position="146"/>
    </location>
</feature>
<sequence>MSPSTTSTSKLKSSLFGSTTSSQNNSSESKTNNPISSSYRDRTISEQEDDLQESEFDQVALEMGKSSQALKQIAGEMRDEVTSQVNSLKRTTANASETQAGMGGVMKHMKHVFEVRTWKQMWQLVGIIVVTFFIVYYSIRISWYFLMSPSSETK</sequence>
<evidence type="ECO:0000313" key="9">
    <source>
        <dbReference type="Proteomes" id="UP000816034"/>
    </source>
</evidence>
<protein>
    <recommendedName>
        <fullName evidence="10">t-SNARE coiled-coil homology domain-containing protein</fullName>
    </recommendedName>
</protein>
<evidence type="ECO:0000313" key="8">
    <source>
        <dbReference type="EMBL" id="KAG2387811.1"/>
    </source>
</evidence>
<dbReference type="CDD" id="cd15841">
    <property type="entry name" value="SNARE_Qc"/>
    <property type="match status" value="1"/>
</dbReference>
<keyword evidence="3 7" id="KW-0812">Transmembrane</keyword>
<proteinExistence type="predicted"/>
<feature type="region of interest" description="Disordered" evidence="6">
    <location>
        <begin position="74"/>
        <end position="96"/>
    </location>
</feature>
<evidence type="ECO:0000256" key="1">
    <source>
        <dbReference type="ARBA" id="ARBA00004167"/>
    </source>
</evidence>
<evidence type="ECO:0000256" key="5">
    <source>
        <dbReference type="ARBA" id="ARBA00023136"/>
    </source>
</evidence>
<evidence type="ECO:0000256" key="4">
    <source>
        <dbReference type="ARBA" id="ARBA00022989"/>
    </source>
</evidence>
<dbReference type="Proteomes" id="UP000816034">
    <property type="component" value="Unassembled WGS sequence"/>
</dbReference>
<dbReference type="RefSeq" id="XP_044551803.1">
    <property type="nucleotide sequence ID" value="XM_044689992.1"/>
</dbReference>
<keyword evidence="5 7" id="KW-0472">Membrane</keyword>
<keyword evidence="2" id="KW-0813">Transport</keyword>
<feature type="compositionally biased region" description="Polar residues" evidence="6">
    <location>
        <begin position="82"/>
        <end position="96"/>
    </location>
</feature>
<dbReference type="GeneID" id="68093861"/>
<evidence type="ECO:0000256" key="3">
    <source>
        <dbReference type="ARBA" id="ARBA00022692"/>
    </source>
</evidence>
<dbReference type="AlphaFoldDB" id="A0AA88GSZ3"/>
<comment type="caution">
    <text evidence="8">The sequence shown here is derived from an EMBL/GenBank/DDBJ whole genome shotgun (WGS) entry which is preliminary data.</text>
</comment>
<keyword evidence="4 7" id="KW-1133">Transmembrane helix</keyword>